<proteinExistence type="predicted"/>
<keyword evidence="1" id="KW-0472">Membrane</keyword>
<keyword evidence="1" id="KW-0812">Transmembrane</keyword>
<organism evidence="2 3">
    <name type="scientific">Chitinophaga rhizophila</name>
    <dbReference type="NCBI Taxonomy" id="2866212"/>
    <lineage>
        <taxon>Bacteria</taxon>
        <taxon>Pseudomonadati</taxon>
        <taxon>Bacteroidota</taxon>
        <taxon>Chitinophagia</taxon>
        <taxon>Chitinophagales</taxon>
        <taxon>Chitinophagaceae</taxon>
        <taxon>Chitinophaga</taxon>
    </lineage>
</organism>
<dbReference type="RefSeq" id="WP_220251619.1">
    <property type="nucleotide sequence ID" value="NZ_JAICCF010000003.1"/>
</dbReference>
<evidence type="ECO:0000313" key="3">
    <source>
        <dbReference type="Proteomes" id="UP000812961"/>
    </source>
</evidence>
<comment type="caution">
    <text evidence="2">The sequence shown here is derived from an EMBL/GenBank/DDBJ whole genome shotgun (WGS) entry which is preliminary data.</text>
</comment>
<sequence>MLRNYPNKTALAGCIQLIMQARLQLFLPGGIALITGIMVCGYLQPDFSLLFSSPIILSVLAVADGTMPEFANECLHAALITGCIARYSRIPINPGIEAESGRKDLSQGDPTASGRIFKVILMKNINFYSTKGVSGLTGPSPVPGMNPVYIFVRRAFADHAPAVNESYRNGFDGY</sequence>
<dbReference type="Proteomes" id="UP000812961">
    <property type="component" value="Unassembled WGS sequence"/>
</dbReference>
<dbReference type="EMBL" id="JAICCF010000003">
    <property type="protein sequence ID" value="MBW8686309.1"/>
    <property type="molecule type" value="Genomic_DNA"/>
</dbReference>
<evidence type="ECO:0000313" key="2">
    <source>
        <dbReference type="EMBL" id="MBW8686309.1"/>
    </source>
</evidence>
<feature type="transmembrane region" description="Helical" evidence="1">
    <location>
        <begin position="25"/>
        <end position="44"/>
    </location>
</feature>
<keyword evidence="3" id="KW-1185">Reference proteome</keyword>
<keyword evidence="1" id="KW-1133">Transmembrane helix</keyword>
<gene>
    <name evidence="2" type="ORF">K1Y79_18360</name>
</gene>
<reference evidence="2 3" key="1">
    <citation type="submission" date="2021-08" db="EMBL/GenBank/DDBJ databases">
        <title>The genome sequence of Chitinophaga sp. B61.</title>
        <authorList>
            <person name="Zhang X."/>
        </authorList>
    </citation>
    <scope>NUCLEOTIDE SEQUENCE [LARGE SCALE GENOMIC DNA]</scope>
    <source>
        <strain evidence="2 3">B61</strain>
    </source>
</reference>
<name>A0ABS7GHR0_9BACT</name>
<evidence type="ECO:0000256" key="1">
    <source>
        <dbReference type="SAM" id="Phobius"/>
    </source>
</evidence>
<accession>A0ABS7GHR0</accession>
<protein>
    <submittedName>
        <fullName evidence="2">Uncharacterized protein</fullName>
    </submittedName>
</protein>